<gene>
    <name evidence="1" type="ORF">ACCO45_001373</name>
</gene>
<name>A0ACC4E6V0_PURLI</name>
<proteinExistence type="predicted"/>
<dbReference type="EMBL" id="JBGNUJ010000002">
    <property type="protein sequence ID" value="KAL3964369.1"/>
    <property type="molecule type" value="Genomic_DNA"/>
</dbReference>
<reference evidence="1" key="1">
    <citation type="submission" date="2024-12" db="EMBL/GenBank/DDBJ databases">
        <title>Comparative genomics and development of molecular markers within Purpureocillium lilacinum and among Purpureocillium species.</title>
        <authorList>
            <person name="Yeh Z.-Y."/>
            <person name="Ni N.-T."/>
            <person name="Lo P.-H."/>
            <person name="Mushyakhwo K."/>
            <person name="Lin C.-F."/>
            <person name="Nai Y.-S."/>
        </authorList>
    </citation>
    <scope>NUCLEOTIDE SEQUENCE</scope>
    <source>
        <strain evidence="1">NCHU-NPUST-175</strain>
    </source>
</reference>
<keyword evidence="2" id="KW-1185">Reference proteome</keyword>
<accession>A0ACC4E6V0</accession>
<sequence>MPSTLRWLGWARPPQRPAVPSIPPSPGPPSTRPHPRPANPAGPGASIPGPEACLRHALLQIAAQSAPTWKLFAGAGAGAGAAAPPAVPCHAVRKVPHLALRSMHSVAQ</sequence>
<evidence type="ECO:0000313" key="1">
    <source>
        <dbReference type="EMBL" id="KAL3964369.1"/>
    </source>
</evidence>
<dbReference type="Proteomes" id="UP001638806">
    <property type="component" value="Unassembled WGS sequence"/>
</dbReference>
<comment type="caution">
    <text evidence="1">The sequence shown here is derived from an EMBL/GenBank/DDBJ whole genome shotgun (WGS) entry which is preliminary data.</text>
</comment>
<organism evidence="1 2">
    <name type="scientific">Purpureocillium lilacinum</name>
    <name type="common">Paecilomyces lilacinus</name>
    <dbReference type="NCBI Taxonomy" id="33203"/>
    <lineage>
        <taxon>Eukaryota</taxon>
        <taxon>Fungi</taxon>
        <taxon>Dikarya</taxon>
        <taxon>Ascomycota</taxon>
        <taxon>Pezizomycotina</taxon>
        <taxon>Sordariomycetes</taxon>
        <taxon>Hypocreomycetidae</taxon>
        <taxon>Hypocreales</taxon>
        <taxon>Ophiocordycipitaceae</taxon>
        <taxon>Purpureocillium</taxon>
    </lineage>
</organism>
<protein>
    <submittedName>
        <fullName evidence="1">Uncharacterized protein</fullName>
    </submittedName>
</protein>
<evidence type="ECO:0000313" key="2">
    <source>
        <dbReference type="Proteomes" id="UP001638806"/>
    </source>
</evidence>